<dbReference type="Proteomes" id="UP000215914">
    <property type="component" value="Unassembled WGS sequence"/>
</dbReference>
<sequence>MLQVLMLSFESNGLSDEHDPLAIVSDDEVAPVPEIFTFDSNSDPDLMSDDEDLDDFHPFALPDFGDDIPLEDDVLALPVPIHDHLIIGHPDGEHIVESLPINFVPLAAIPVEDWPFVIDLDNDDDDEISVFHVDHPDEDLGDGEVFDVAILELASPVVSVIDISSDSDLDSDADSRESVTSSALRTVGLEAYLADDDAMSAAPATPALFPLPLIHLHIPLHMLPTTDPHNHLSRKDP</sequence>
<name>A0A9K3E5Y5_HELAN</name>
<reference evidence="1" key="2">
    <citation type="submission" date="2020-06" db="EMBL/GenBank/DDBJ databases">
        <title>Helianthus annuus Genome sequencing and assembly Release 2.</title>
        <authorList>
            <person name="Gouzy J."/>
            <person name="Langlade N."/>
            <person name="Munos S."/>
        </authorList>
    </citation>
    <scope>NUCLEOTIDE SEQUENCE</scope>
    <source>
        <tissue evidence="1">Leaves</tissue>
    </source>
</reference>
<reference evidence="1" key="1">
    <citation type="journal article" date="2017" name="Nature">
        <title>The sunflower genome provides insights into oil metabolism, flowering and Asterid evolution.</title>
        <authorList>
            <person name="Badouin H."/>
            <person name="Gouzy J."/>
            <person name="Grassa C.J."/>
            <person name="Murat F."/>
            <person name="Staton S.E."/>
            <person name="Cottret L."/>
            <person name="Lelandais-Briere C."/>
            <person name="Owens G.L."/>
            <person name="Carrere S."/>
            <person name="Mayjonade B."/>
            <person name="Legrand L."/>
            <person name="Gill N."/>
            <person name="Kane N.C."/>
            <person name="Bowers J.E."/>
            <person name="Hubner S."/>
            <person name="Bellec A."/>
            <person name="Berard A."/>
            <person name="Berges H."/>
            <person name="Blanchet N."/>
            <person name="Boniface M.C."/>
            <person name="Brunel D."/>
            <person name="Catrice O."/>
            <person name="Chaidir N."/>
            <person name="Claudel C."/>
            <person name="Donnadieu C."/>
            <person name="Faraut T."/>
            <person name="Fievet G."/>
            <person name="Helmstetter N."/>
            <person name="King M."/>
            <person name="Knapp S.J."/>
            <person name="Lai Z."/>
            <person name="Le Paslier M.C."/>
            <person name="Lippi Y."/>
            <person name="Lorenzon L."/>
            <person name="Mandel J.R."/>
            <person name="Marage G."/>
            <person name="Marchand G."/>
            <person name="Marquand E."/>
            <person name="Bret-Mestries E."/>
            <person name="Morien E."/>
            <person name="Nambeesan S."/>
            <person name="Nguyen T."/>
            <person name="Pegot-Espagnet P."/>
            <person name="Pouilly N."/>
            <person name="Raftis F."/>
            <person name="Sallet E."/>
            <person name="Schiex T."/>
            <person name="Thomas J."/>
            <person name="Vandecasteele C."/>
            <person name="Vares D."/>
            <person name="Vear F."/>
            <person name="Vautrin S."/>
            <person name="Crespi M."/>
            <person name="Mangin B."/>
            <person name="Burke J.M."/>
            <person name="Salse J."/>
            <person name="Munos S."/>
            <person name="Vincourt P."/>
            <person name="Rieseberg L.H."/>
            <person name="Langlade N.B."/>
        </authorList>
    </citation>
    <scope>NUCLEOTIDE SEQUENCE</scope>
    <source>
        <tissue evidence="1">Leaves</tissue>
    </source>
</reference>
<keyword evidence="2" id="KW-1185">Reference proteome</keyword>
<evidence type="ECO:0000313" key="1">
    <source>
        <dbReference type="EMBL" id="KAF5767610.1"/>
    </source>
</evidence>
<organism evidence="1 2">
    <name type="scientific">Helianthus annuus</name>
    <name type="common">Common sunflower</name>
    <dbReference type="NCBI Taxonomy" id="4232"/>
    <lineage>
        <taxon>Eukaryota</taxon>
        <taxon>Viridiplantae</taxon>
        <taxon>Streptophyta</taxon>
        <taxon>Embryophyta</taxon>
        <taxon>Tracheophyta</taxon>
        <taxon>Spermatophyta</taxon>
        <taxon>Magnoliopsida</taxon>
        <taxon>eudicotyledons</taxon>
        <taxon>Gunneridae</taxon>
        <taxon>Pentapetalae</taxon>
        <taxon>asterids</taxon>
        <taxon>campanulids</taxon>
        <taxon>Asterales</taxon>
        <taxon>Asteraceae</taxon>
        <taxon>Asteroideae</taxon>
        <taxon>Heliantheae alliance</taxon>
        <taxon>Heliantheae</taxon>
        <taxon>Helianthus</taxon>
    </lineage>
</organism>
<dbReference type="EMBL" id="MNCJ02000329">
    <property type="protein sequence ID" value="KAF5767610.1"/>
    <property type="molecule type" value="Genomic_DNA"/>
</dbReference>
<accession>A0A9K3E5Y5</accession>
<dbReference type="Gramene" id="mRNA:HanXRQr2_Chr14g0626391">
    <property type="protein sequence ID" value="CDS:HanXRQr2_Chr14g0626391.1"/>
    <property type="gene ID" value="HanXRQr2_Chr14g0626391"/>
</dbReference>
<comment type="caution">
    <text evidence="1">The sequence shown here is derived from an EMBL/GenBank/DDBJ whole genome shotgun (WGS) entry which is preliminary data.</text>
</comment>
<proteinExistence type="predicted"/>
<dbReference type="AlphaFoldDB" id="A0A9K3E5Y5"/>
<evidence type="ECO:0000313" key="2">
    <source>
        <dbReference type="Proteomes" id="UP000215914"/>
    </source>
</evidence>
<protein>
    <submittedName>
        <fullName evidence="1">Uncharacterized protein</fullName>
    </submittedName>
</protein>
<gene>
    <name evidence="1" type="ORF">HanXRQr2_Chr14g0626391</name>
</gene>